<dbReference type="CDD" id="cd08071">
    <property type="entry name" value="MPN_DUF2466"/>
    <property type="match status" value="1"/>
</dbReference>
<evidence type="ECO:0000256" key="7">
    <source>
        <dbReference type="RuleBase" id="RU003797"/>
    </source>
</evidence>
<organism evidence="9 10">
    <name type="scientific">Intestinibaculum porci</name>
    <dbReference type="NCBI Taxonomy" id="2487118"/>
    <lineage>
        <taxon>Bacteria</taxon>
        <taxon>Bacillati</taxon>
        <taxon>Bacillota</taxon>
        <taxon>Erysipelotrichia</taxon>
        <taxon>Erysipelotrichales</taxon>
        <taxon>Erysipelotrichaceae</taxon>
        <taxon>Intestinibaculum</taxon>
    </lineage>
</organism>
<dbReference type="InterPro" id="IPR020891">
    <property type="entry name" value="UPF0758_CS"/>
</dbReference>
<gene>
    <name evidence="9" type="ORF">SG0102_16170</name>
</gene>
<dbReference type="RefSeq" id="WP_125119518.1">
    <property type="nucleotide sequence ID" value="NZ_AP019309.1"/>
</dbReference>
<accession>A0A3G9JNW9</accession>
<keyword evidence="3" id="KW-0479">Metal-binding</keyword>
<dbReference type="InParanoid" id="A0A3G9JNW9"/>
<dbReference type="NCBIfam" id="NF000642">
    <property type="entry name" value="PRK00024.1"/>
    <property type="match status" value="1"/>
</dbReference>
<evidence type="ECO:0000256" key="5">
    <source>
        <dbReference type="ARBA" id="ARBA00022833"/>
    </source>
</evidence>
<evidence type="ECO:0000256" key="1">
    <source>
        <dbReference type="ARBA" id="ARBA00010243"/>
    </source>
</evidence>
<keyword evidence="2" id="KW-0645">Protease</keyword>
<keyword evidence="4" id="KW-0378">Hydrolase</keyword>
<dbReference type="PROSITE" id="PS50249">
    <property type="entry name" value="MPN"/>
    <property type="match status" value="1"/>
</dbReference>
<sequence length="226" mass="25229">MIKSLPPEENPREKAIALGIGALSNTELLALCLHTGSRHESVMTLATRLLREIDGLQGLKHVTYHKLISIKGIKKAKAVELLAIGELAKRLNVPIKPGIKLNTPRDIYEYMKDMSDFKQEHFEILILDYKHRLLARKLMFIGPNNATTISVREIFEEVLAHNGSAMIAVHNHPSGEALPSLDDEIATSHLMEAGEVMGIDVLDHLIIGAHQYYSMKAETLYNAHDK</sequence>
<dbReference type="AlphaFoldDB" id="A0A3G9JNW9"/>
<dbReference type="InterPro" id="IPR037518">
    <property type="entry name" value="MPN"/>
</dbReference>
<dbReference type="Proteomes" id="UP000268059">
    <property type="component" value="Chromosome"/>
</dbReference>
<dbReference type="Pfam" id="PF04002">
    <property type="entry name" value="RadC"/>
    <property type="match status" value="1"/>
</dbReference>
<evidence type="ECO:0000313" key="9">
    <source>
        <dbReference type="EMBL" id="BBH26683.1"/>
    </source>
</evidence>
<dbReference type="GO" id="GO:0046872">
    <property type="term" value="F:metal ion binding"/>
    <property type="evidence" value="ECO:0007669"/>
    <property type="project" value="UniProtKB-KW"/>
</dbReference>
<evidence type="ECO:0000259" key="8">
    <source>
        <dbReference type="PROSITE" id="PS50249"/>
    </source>
</evidence>
<dbReference type="EMBL" id="AP019309">
    <property type="protein sequence ID" value="BBH26683.1"/>
    <property type="molecule type" value="Genomic_DNA"/>
</dbReference>
<dbReference type="PANTHER" id="PTHR30471:SF3">
    <property type="entry name" value="UPF0758 PROTEIN YEES-RELATED"/>
    <property type="match status" value="1"/>
</dbReference>
<keyword evidence="10" id="KW-1185">Reference proteome</keyword>
<evidence type="ECO:0000313" key="10">
    <source>
        <dbReference type="Proteomes" id="UP000268059"/>
    </source>
</evidence>
<dbReference type="GO" id="GO:0006508">
    <property type="term" value="P:proteolysis"/>
    <property type="evidence" value="ECO:0007669"/>
    <property type="project" value="UniProtKB-KW"/>
</dbReference>
<dbReference type="InterPro" id="IPR046778">
    <property type="entry name" value="UPF0758_N"/>
</dbReference>
<dbReference type="Pfam" id="PF20582">
    <property type="entry name" value="UPF0758_N"/>
    <property type="match status" value="1"/>
</dbReference>
<name>A0A3G9JNW9_9FIRM</name>
<dbReference type="InterPro" id="IPR001405">
    <property type="entry name" value="UPF0758"/>
</dbReference>
<dbReference type="GO" id="GO:0008237">
    <property type="term" value="F:metallopeptidase activity"/>
    <property type="evidence" value="ECO:0007669"/>
    <property type="project" value="UniProtKB-KW"/>
</dbReference>
<dbReference type="PANTHER" id="PTHR30471">
    <property type="entry name" value="DNA REPAIR PROTEIN RADC"/>
    <property type="match status" value="1"/>
</dbReference>
<dbReference type="PROSITE" id="PS01302">
    <property type="entry name" value="UPF0758"/>
    <property type="match status" value="1"/>
</dbReference>
<keyword evidence="6" id="KW-0482">Metalloprotease</keyword>
<evidence type="ECO:0000256" key="4">
    <source>
        <dbReference type="ARBA" id="ARBA00022801"/>
    </source>
</evidence>
<dbReference type="InterPro" id="IPR025657">
    <property type="entry name" value="RadC_JAB"/>
</dbReference>
<dbReference type="KEGG" id="ebm:SG0102_16170"/>
<evidence type="ECO:0000256" key="3">
    <source>
        <dbReference type="ARBA" id="ARBA00022723"/>
    </source>
</evidence>
<reference evidence="9 10" key="1">
    <citation type="submission" date="2018-11" db="EMBL/GenBank/DDBJ databases">
        <title>Novel Erysipelotrichaceae bacterium isolated from small intestine of a swine.</title>
        <authorList>
            <person name="Kim J.S."/>
            <person name="Choe H."/>
            <person name="Lee Y.R."/>
            <person name="Kim K.M."/>
            <person name="Park D.S."/>
        </authorList>
    </citation>
    <scope>NUCLEOTIDE SEQUENCE [LARGE SCALE GENOMIC DNA]</scope>
    <source>
        <strain evidence="9 10">SG0102</strain>
    </source>
</reference>
<dbReference type="Gene3D" id="3.40.140.10">
    <property type="entry name" value="Cytidine Deaminase, domain 2"/>
    <property type="match status" value="1"/>
</dbReference>
<dbReference type="NCBIfam" id="TIGR00608">
    <property type="entry name" value="radc"/>
    <property type="match status" value="1"/>
</dbReference>
<evidence type="ECO:0000256" key="6">
    <source>
        <dbReference type="ARBA" id="ARBA00023049"/>
    </source>
</evidence>
<comment type="similarity">
    <text evidence="1 7">Belongs to the UPF0758 family.</text>
</comment>
<keyword evidence="5" id="KW-0862">Zinc</keyword>
<protein>
    <submittedName>
        <fullName evidence="9">UPF0758 protein</fullName>
    </submittedName>
</protein>
<dbReference type="OrthoDB" id="9804482at2"/>
<proteinExistence type="inferred from homology"/>
<dbReference type="FunCoup" id="A0A3G9JNW9">
    <property type="interactions" value="170"/>
</dbReference>
<feature type="domain" description="MPN" evidence="8">
    <location>
        <begin position="100"/>
        <end position="221"/>
    </location>
</feature>
<evidence type="ECO:0000256" key="2">
    <source>
        <dbReference type="ARBA" id="ARBA00022670"/>
    </source>
</evidence>